<dbReference type="Proteomes" id="UP001470230">
    <property type="component" value="Unassembled WGS sequence"/>
</dbReference>
<feature type="compositionally biased region" description="Polar residues" evidence="1">
    <location>
        <begin position="171"/>
        <end position="184"/>
    </location>
</feature>
<protein>
    <submittedName>
        <fullName evidence="2">Uncharacterized protein</fullName>
    </submittedName>
</protein>
<dbReference type="EMBL" id="JAPFFF010000003">
    <property type="protein sequence ID" value="KAK8893834.1"/>
    <property type="molecule type" value="Genomic_DNA"/>
</dbReference>
<comment type="caution">
    <text evidence="2">The sequence shown here is derived from an EMBL/GenBank/DDBJ whole genome shotgun (WGS) entry which is preliminary data.</text>
</comment>
<feature type="compositionally biased region" description="Acidic residues" evidence="1">
    <location>
        <begin position="140"/>
        <end position="153"/>
    </location>
</feature>
<proteinExistence type="predicted"/>
<organism evidence="2 3">
    <name type="scientific">Tritrichomonas musculus</name>
    <dbReference type="NCBI Taxonomy" id="1915356"/>
    <lineage>
        <taxon>Eukaryota</taxon>
        <taxon>Metamonada</taxon>
        <taxon>Parabasalia</taxon>
        <taxon>Tritrichomonadida</taxon>
        <taxon>Tritrichomonadidae</taxon>
        <taxon>Tritrichomonas</taxon>
    </lineage>
</organism>
<feature type="compositionally biased region" description="Basic and acidic residues" evidence="1">
    <location>
        <begin position="154"/>
        <end position="170"/>
    </location>
</feature>
<reference evidence="2 3" key="1">
    <citation type="submission" date="2024-04" db="EMBL/GenBank/DDBJ databases">
        <title>Tritrichomonas musculus Genome.</title>
        <authorList>
            <person name="Alves-Ferreira E."/>
            <person name="Grigg M."/>
            <person name="Lorenzi H."/>
            <person name="Galac M."/>
        </authorList>
    </citation>
    <scope>NUCLEOTIDE SEQUENCE [LARGE SCALE GENOMIC DNA]</scope>
    <source>
        <strain evidence="2 3">EAF2021</strain>
    </source>
</reference>
<feature type="compositionally biased region" description="Basic residues" evidence="1">
    <location>
        <begin position="204"/>
        <end position="213"/>
    </location>
</feature>
<evidence type="ECO:0000256" key="1">
    <source>
        <dbReference type="SAM" id="MobiDB-lite"/>
    </source>
</evidence>
<keyword evidence="3" id="KW-1185">Reference proteome</keyword>
<feature type="region of interest" description="Disordered" evidence="1">
    <location>
        <begin position="140"/>
        <end position="267"/>
    </location>
</feature>
<name>A0ABR2KRR7_9EUKA</name>
<gene>
    <name evidence="2" type="ORF">M9Y10_022263</name>
</gene>
<feature type="compositionally biased region" description="Low complexity" evidence="1">
    <location>
        <begin position="251"/>
        <end position="267"/>
    </location>
</feature>
<evidence type="ECO:0000313" key="2">
    <source>
        <dbReference type="EMBL" id="KAK8893834.1"/>
    </source>
</evidence>
<accession>A0ABR2KRR7</accession>
<sequence>MQQWKLYNIAEKIKTLLTKGKTLEDFKNINDKTMSSKEFTDLLFYTLHPFEIKDYVKILSPIQKAITMVIYLHGGYASEDDIINFLNRHWQEITAVSKKSFVRKPDSRLLHMNMSQKKKGLFTFVNKPDDPKMICVNDADATENTDNSDDSNQEESRPMRSRERSRKSADTDNFNPDGNNSDNSYFDMDASKEDNDDNDDLPKTRRGGRYRGKSKGESSPPLTDNSIRDTRSKKDRRPGYGYNLDEKDKQNQTNSSNYNNNDYNTINNKSNDYHYGFGRGARRFNSEPIHQNSQSSQAPVKSIGSSISMMKMNSTLILPPTQKDPPPFFSLLPSDSAIDEKKKEEIDIGTGLTSQWRWCNFSMSTAERVLFFPLSKPLESSVESVQGDPKFDFDIPDELNFDKMVIFVVEEACSRASTDPSTNSNIYGVTIDQVIEKIEKFKDKQGSFLYLPVENRVRAVLLEAKNAKIVDNILYNEKELWYSNKSKESKDDISKIHNMFKISLPKPFATLKIKDMTVTQMYEKFTQDKSFGLECTEFLP</sequence>
<evidence type="ECO:0000313" key="3">
    <source>
        <dbReference type="Proteomes" id="UP001470230"/>
    </source>
</evidence>